<keyword evidence="3" id="KW-0614">Plasmid</keyword>
<dbReference type="InterPro" id="IPR024402">
    <property type="entry name" value="DUF2726"/>
</dbReference>
<evidence type="ECO:0000313" key="3">
    <source>
        <dbReference type="EMBL" id="QIC71781.1"/>
    </source>
</evidence>
<dbReference type="AlphaFoldDB" id="A0A6C0Y6B8"/>
<accession>A0A6C0Y6B8</accession>
<evidence type="ECO:0000313" key="4">
    <source>
        <dbReference type="Proteomes" id="UP000503440"/>
    </source>
</evidence>
<keyword evidence="1" id="KW-0812">Transmembrane</keyword>
<gene>
    <name evidence="3" type="ORF">FSC09_15425</name>
</gene>
<geneLocation type="plasmid" evidence="4">
    <name>pb18-1</name>
</geneLocation>
<reference evidence="3 4" key="1">
    <citation type="submission" date="2019-09" db="EMBL/GenBank/DDBJ databases">
        <title>Non-baumannii Acinetobacter spp. carrying blaNDM-1 isolated in China.</title>
        <authorList>
            <person name="Cui C."/>
            <person name="Chen C."/>
            <person name="Sun J."/>
            <person name="Liu Y."/>
        </authorList>
    </citation>
    <scope>NUCLEOTIDE SEQUENCE [LARGE SCALE GENOMIC DNA]</scope>
    <source>
        <strain evidence="3 4">B18</strain>
        <plasmid evidence="4">pb18-1</plasmid>
    </source>
</reference>
<evidence type="ECO:0000259" key="2">
    <source>
        <dbReference type="Pfam" id="PF10881"/>
    </source>
</evidence>
<keyword evidence="1" id="KW-1133">Transmembrane helix</keyword>
<feature type="domain" description="DUF2726" evidence="2">
    <location>
        <begin position="45"/>
        <end position="156"/>
    </location>
</feature>
<keyword evidence="1" id="KW-0472">Membrane</keyword>
<organism evidence="3 4">
    <name type="scientific">Acinetobacter indicus</name>
    <dbReference type="NCBI Taxonomy" id="756892"/>
    <lineage>
        <taxon>Bacteria</taxon>
        <taxon>Pseudomonadati</taxon>
        <taxon>Pseudomonadota</taxon>
        <taxon>Gammaproteobacteria</taxon>
        <taxon>Moraxellales</taxon>
        <taxon>Moraxellaceae</taxon>
        <taxon>Acinetobacter</taxon>
    </lineage>
</organism>
<sequence>MTLVGSVFLTVSIVSGLILIWLMIKPKKRIGFENCKKIYTDIKAKKILTVKERPMYYDLVKACPSNLIVLCQVSFNSMITTRNIARRNEFNRAACDYCLCDKDFNPVLVLELDDRSHLYHKERDIKRDTLLNSAGIPVIRFTERPSISELKKAIRNAI</sequence>
<dbReference type="RefSeq" id="WP_163146441.1">
    <property type="nucleotide sequence ID" value="NZ_CP044456.1"/>
</dbReference>
<name>A0A6C0Y6B8_9GAMM</name>
<dbReference type="Pfam" id="PF10881">
    <property type="entry name" value="DUF2726"/>
    <property type="match status" value="1"/>
</dbReference>
<evidence type="ECO:0000256" key="1">
    <source>
        <dbReference type="SAM" id="Phobius"/>
    </source>
</evidence>
<proteinExistence type="predicted"/>
<feature type="transmembrane region" description="Helical" evidence="1">
    <location>
        <begin position="6"/>
        <end position="24"/>
    </location>
</feature>
<dbReference type="Proteomes" id="UP000503440">
    <property type="component" value="Plasmid pB18-1"/>
</dbReference>
<protein>
    <submittedName>
        <fullName evidence="3">DUF2726 domain-containing protein</fullName>
    </submittedName>
</protein>
<dbReference type="EMBL" id="CP044456">
    <property type="protein sequence ID" value="QIC71781.1"/>
    <property type="molecule type" value="Genomic_DNA"/>
</dbReference>